<keyword evidence="2" id="KW-1185">Reference proteome</keyword>
<organism evidence="1 2">
    <name type="scientific">Yersinia massiliensis</name>
    <dbReference type="NCBI Taxonomy" id="419257"/>
    <lineage>
        <taxon>Bacteria</taxon>
        <taxon>Pseudomonadati</taxon>
        <taxon>Pseudomonadota</taxon>
        <taxon>Gammaproteobacteria</taxon>
        <taxon>Enterobacterales</taxon>
        <taxon>Yersiniaceae</taxon>
        <taxon>Yersinia</taxon>
    </lineage>
</organism>
<proteinExistence type="predicted"/>
<dbReference type="Proteomes" id="UP000240908">
    <property type="component" value="Chromosome"/>
</dbReference>
<evidence type="ECO:0000313" key="2">
    <source>
        <dbReference type="Proteomes" id="UP000240908"/>
    </source>
</evidence>
<name>A0ABM6UQ65_9GAMM</name>
<accession>A0ABM6UQ65</accession>
<evidence type="ECO:0000313" key="1">
    <source>
        <dbReference type="EMBL" id="AVX37136.1"/>
    </source>
</evidence>
<reference evidence="2" key="1">
    <citation type="journal article" date="2018" name="Genome Announc.">
        <title>First complete genome sequence of Yersinia massiliensis.</title>
        <authorList>
            <person name="Thomas M.C."/>
            <person name="Arling V."/>
            <person name="Goji N."/>
            <person name="Janzen T.W."/>
            <person name="Duceppe M.-O."/>
            <person name="Mathews A."/>
            <person name="Carrillo C."/>
            <person name="Amoako K."/>
        </authorList>
    </citation>
    <scope>NUCLEOTIDE SEQUENCE [LARGE SCALE GENOMIC DNA]</scope>
    <source>
        <strain evidence="2">GTA</strain>
    </source>
</reference>
<dbReference type="Pfam" id="PF13148">
    <property type="entry name" value="DUF3987"/>
    <property type="match status" value="1"/>
</dbReference>
<dbReference type="InterPro" id="IPR025048">
    <property type="entry name" value="DUF3987"/>
</dbReference>
<protein>
    <submittedName>
        <fullName evidence="1">Uncharacterized protein</fullName>
    </submittedName>
</protein>
<dbReference type="EMBL" id="CP028487">
    <property type="protein sequence ID" value="AVX37136.1"/>
    <property type="molecule type" value="Genomic_DNA"/>
</dbReference>
<sequence>MAVRIYRKMVSFTNCLVELIKGYEMSKQKKELCFKLDVLPKYFQDLIVEIHAKTGAAAEVIFPTMLGVMALSCQDMFDVKYKGGIQHPVSIFSIVLARSGRRKTTVY</sequence>
<gene>
    <name evidence="1" type="ORF">DA391_05395</name>
</gene>